<feature type="compositionally biased region" description="Polar residues" evidence="1">
    <location>
        <begin position="326"/>
        <end position="343"/>
    </location>
</feature>
<feature type="compositionally biased region" description="Basic residues" evidence="1">
    <location>
        <begin position="45"/>
        <end position="57"/>
    </location>
</feature>
<feature type="region of interest" description="Disordered" evidence="1">
    <location>
        <begin position="292"/>
        <end position="372"/>
    </location>
</feature>
<feature type="compositionally biased region" description="Low complexity" evidence="1">
    <location>
        <begin position="231"/>
        <end position="252"/>
    </location>
</feature>
<organism evidence="2 3">
    <name type="scientific">Puccinia coronata f. sp. avenae</name>
    <dbReference type="NCBI Taxonomy" id="200324"/>
    <lineage>
        <taxon>Eukaryota</taxon>
        <taxon>Fungi</taxon>
        <taxon>Dikarya</taxon>
        <taxon>Basidiomycota</taxon>
        <taxon>Pucciniomycotina</taxon>
        <taxon>Pucciniomycetes</taxon>
        <taxon>Pucciniales</taxon>
        <taxon>Pucciniaceae</taxon>
        <taxon>Puccinia</taxon>
    </lineage>
</organism>
<feature type="region of interest" description="Disordered" evidence="1">
    <location>
        <begin position="20"/>
        <end position="57"/>
    </location>
</feature>
<dbReference type="EMBL" id="PGCI01000066">
    <property type="protein sequence ID" value="PLW43618.1"/>
    <property type="molecule type" value="Genomic_DNA"/>
</dbReference>
<feature type="region of interest" description="Disordered" evidence="1">
    <location>
        <begin position="187"/>
        <end position="252"/>
    </location>
</feature>
<evidence type="ECO:0000313" key="2">
    <source>
        <dbReference type="EMBL" id="PLW43618.1"/>
    </source>
</evidence>
<proteinExistence type="predicted"/>
<protein>
    <submittedName>
        <fullName evidence="2">Uncharacterized protein</fullName>
    </submittedName>
</protein>
<sequence length="372" mass="40888">MIDPSSKLIFQGSLATNYHPAATGSKSDQHIPLPSPSSSSPSSSAKKKKNNNNSKHHTPCSNYSVLYLDGRLECYPGDPFSVGSLHEASKPIHVLHFNPLDRWSLISIPATSNSNAYTFTLSRQPPTSSSHQLTTTTTTTTALTNTTSSLTHLGLDVEAMGHQNRASLNEANLKAKDRKSLKQIFGFRPKRTGNNNKNTDNKLIDLNDPNPDLPPLVEENSSNSVALHPRSSQLHSKLTSSSSIHSPHSSLHISHQNLPQSLTFSAHSESSRKQWITAFLSVFRLMADLESSSSTNSLQPPLSPERSTHQSICQEQQQQQQQQQQTPIRSIHSNPSQLPQHTSRIPLAPSPLNRLLTHSPLKPLSSPHKHKS</sequence>
<reference evidence="2 3" key="1">
    <citation type="submission" date="2017-11" db="EMBL/GenBank/DDBJ databases">
        <title>De novo assembly and phasing of dikaryotic genomes from two isolates of Puccinia coronata f. sp. avenae, the causal agent of oat crown rust.</title>
        <authorList>
            <person name="Miller M.E."/>
            <person name="Zhang Y."/>
            <person name="Omidvar V."/>
            <person name="Sperschneider J."/>
            <person name="Schwessinger B."/>
            <person name="Raley C."/>
            <person name="Palmer J.M."/>
            <person name="Garnica D."/>
            <person name="Upadhyaya N."/>
            <person name="Rathjen J."/>
            <person name="Taylor J.M."/>
            <person name="Park R.F."/>
            <person name="Dodds P.N."/>
            <person name="Hirsch C.D."/>
            <person name="Kianian S.F."/>
            <person name="Figueroa M."/>
        </authorList>
    </citation>
    <scope>NUCLEOTIDE SEQUENCE [LARGE SCALE GENOMIC DNA]</scope>
    <source>
        <strain evidence="2">12SD80</strain>
    </source>
</reference>
<gene>
    <name evidence="2" type="ORF">PCASD_11415</name>
</gene>
<dbReference type="Proteomes" id="UP000235392">
    <property type="component" value="Unassembled WGS sequence"/>
</dbReference>
<evidence type="ECO:0000313" key="3">
    <source>
        <dbReference type="Proteomes" id="UP000235392"/>
    </source>
</evidence>
<feature type="compositionally biased region" description="Low complexity" evidence="1">
    <location>
        <begin position="314"/>
        <end position="325"/>
    </location>
</feature>
<dbReference type="AlphaFoldDB" id="A0A2N5V0T7"/>
<accession>A0A2N5V0T7</accession>
<comment type="caution">
    <text evidence="2">The sequence shown here is derived from an EMBL/GenBank/DDBJ whole genome shotgun (WGS) entry which is preliminary data.</text>
</comment>
<name>A0A2N5V0T7_9BASI</name>
<evidence type="ECO:0000256" key="1">
    <source>
        <dbReference type="SAM" id="MobiDB-lite"/>
    </source>
</evidence>